<proteinExistence type="predicted"/>
<name>A0A936YZ70_9BURK</name>
<sequence>MYFLVLFAGVMFLLFFLAWKLPLPAGFAFEPLLPARAPGQGTAPASFAARFFGSHKEDEPCLTPVDCVQKGRCAGHCGWH</sequence>
<evidence type="ECO:0000313" key="2">
    <source>
        <dbReference type="Proteomes" id="UP000599109"/>
    </source>
</evidence>
<dbReference type="AlphaFoldDB" id="A0A936YZ70"/>
<dbReference type="EMBL" id="JAEQNE010000003">
    <property type="protein sequence ID" value="MBL0392138.1"/>
    <property type="molecule type" value="Genomic_DNA"/>
</dbReference>
<comment type="caution">
    <text evidence="1">The sequence shown here is derived from an EMBL/GenBank/DDBJ whole genome shotgun (WGS) entry which is preliminary data.</text>
</comment>
<dbReference type="RefSeq" id="WP_201674785.1">
    <property type="nucleotide sequence ID" value="NZ_JAEQNE010000003.1"/>
</dbReference>
<protein>
    <submittedName>
        <fullName evidence="1">Uncharacterized protein</fullName>
    </submittedName>
</protein>
<evidence type="ECO:0000313" key="1">
    <source>
        <dbReference type="EMBL" id="MBL0392138.1"/>
    </source>
</evidence>
<dbReference type="Proteomes" id="UP000599109">
    <property type="component" value="Unassembled WGS sequence"/>
</dbReference>
<reference evidence="1 2" key="1">
    <citation type="journal article" date="2017" name="Int. J. Syst. Evol. Microbiol.">
        <title>Ramlibacter monticola sp. nov., isolated from forest soil.</title>
        <authorList>
            <person name="Chaudhary D.K."/>
            <person name="Kim J."/>
        </authorList>
    </citation>
    <scope>NUCLEOTIDE SEQUENCE [LARGE SCALE GENOMIC DNA]</scope>
    <source>
        <strain evidence="1 2">KACC 19175</strain>
    </source>
</reference>
<organism evidence="1 2">
    <name type="scientific">Ramlibacter monticola</name>
    <dbReference type="NCBI Taxonomy" id="1926872"/>
    <lineage>
        <taxon>Bacteria</taxon>
        <taxon>Pseudomonadati</taxon>
        <taxon>Pseudomonadota</taxon>
        <taxon>Betaproteobacteria</taxon>
        <taxon>Burkholderiales</taxon>
        <taxon>Comamonadaceae</taxon>
        <taxon>Ramlibacter</taxon>
    </lineage>
</organism>
<keyword evidence="2" id="KW-1185">Reference proteome</keyword>
<gene>
    <name evidence="1" type="ORF">JJ685_13445</name>
</gene>
<accession>A0A936YZ70</accession>